<evidence type="ECO:0000256" key="15">
    <source>
        <dbReference type="RuleBase" id="RU003750"/>
    </source>
</evidence>
<feature type="transmembrane region" description="Helical" evidence="16">
    <location>
        <begin position="149"/>
        <end position="167"/>
    </location>
</feature>
<protein>
    <recommendedName>
        <fullName evidence="5">CDP-diacylglycerol--glycerol-3-phosphate 3-phosphatidyltransferase</fullName>
        <ecNumber evidence="4">2.7.8.5</ecNumber>
    </recommendedName>
</protein>
<dbReference type="Gene3D" id="1.20.120.1760">
    <property type="match status" value="1"/>
</dbReference>
<keyword evidence="9 16" id="KW-1133">Transmembrane helix</keyword>
<comment type="pathway">
    <text evidence="2">Phospholipid metabolism; phosphatidylglycerol biosynthesis; phosphatidylglycerol from CDP-diacylglycerol: step 1/2.</text>
</comment>
<dbReference type="InterPro" id="IPR050324">
    <property type="entry name" value="CDP-alcohol_PTase-I"/>
</dbReference>
<dbReference type="PANTHER" id="PTHR14269">
    <property type="entry name" value="CDP-DIACYLGLYCEROL--GLYCEROL-3-PHOSPHATE 3-PHOSPHATIDYLTRANSFERASE-RELATED"/>
    <property type="match status" value="1"/>
</dbReference>
<proteinExistence type="inferred from homology"/>
<feature type="transmembrane region" description="Helical" evidence="16">
    <location>
        <begin position="118"/>
        <end position="137"/>
    </location>
</feature>
<keyword evidence="18" id="KW-1185">Reference proteome</keyword>
<dbReference type="InterPro" id="IPR043130">
    <property type="entry name" value="CDP-OH_PTrfase_TM_dom"/>
</dbReference>
<dbReference type="GO" id="GO:0046474">
    <property type="term" value="P:glycerophospholipid biosynthetic process"/>
    <property type="evidence" value="ECO:0007669"/>
    <property type="project" value="TreeGrafter"/>
</dbReference>
<sequence length="182" mass="20241">MTVPNILTILRILLTPLLVWLLMGSRLEAALIVFFVAGITDGLDGFIARAFHQKSRLGAFLDPVADKLLLVSSFVLLARIHLIPTWLAIITVSRDVIILLGVFLFMLNNISFEIRPSILSKLTTLSQIVTALVVMSSRIYPDSRAMHKGLFILTAALTVASGLHYIYRGFSIWEAHRIEEGL</sequence>
<evidence type="ECO:0000313" key="17">
    <source>
        <dbReference type="EMBL" id="SFM67693.1"/>
    </source>
</evidence>
<name>A0A1I4STS2_9BACT</name>
<evidence type="ECO:0000256" key="13">
    <source>
        <dbReference type="ARBA" id="ARBA00023264"/>
    </source>
</evidence>
<evidence type="ECO:0000256" key="4">
    <source>
        <dbReference type="ARBA" id="ARBA00013170"/>
    </source>
</evidence>
<dbReference type="GO" id="GO:0008444">
    <property type="term" value="F:CDP-diacylglycerol-glycerol-3-phosphate 3-phosphatidyltransferase activity"/>
    <property type="evidence" value="ECO:0007669"/>
    <property type="project" value="UniProtKB-EC"/>
</dbReference>
<dbReference type="RefSeq" id="WP_093394151.1">
    <property type="nucleotide sequence ID" value="NZ_FOUU01000002.1"/>
</dbReference>
<feature type="transmembrane region" description="Helical" evidence="16">
    <location>
        <begin position="96"/>
        <end position="112"/>
    </location>
</feature>
<comment type="catalytic activity">
    <reaction evidence="14">
        <text>a CDP-1,2-diacyl-sn-glycerol + sn-glycerol 3-phosphate = a 1,2-diacyl-sn-glycero-3-phospho-(1'-sn-glycero-3'-phosphate) + CMP + H(+)</text>
        <dbReference type="Rhea" id="RHEA:12593"/>
        <dbReference type="ChEBI" id="CHEBI:15378"/>
        <dbReference type="ChEBI" id="CHEBI:57597"/>
        <dbReference type="ChEBI" id="CHEBI:58332"/>
        <dbReference type="ChEBI" id="CHEBI:60110"/>
        <dbReference type="ChEBI" id="CHEBI:60377"/>
        <dbReference type="EC" id="2.7.8.5"/>
    </reaction>
</comment>
<dbReference type="PROSITE" id="PS00379">
    <property type="entry name" value="CDP_ALCOHOL_P_TRANSF"/>
    <property type="match status" value="1"/>
</dbReference>
<dbReference type="EMBL" id="FOUU01000002">
    <property type="protein sequence ID" value="SFM67693.1"/>
    <property type="molecule type" value="Genomic_DNA"/>
</dbReference>
<keyword evidence="13" id="KW-1208">Phospholipid metabolism</keyword>
<evidence type="ECO:0000256" key="2">
    <source>
        <dbReference type="ARBA" id="ARBA00005042"/>
    </source>
</evidence>
<accession>A0A1I4STS2</accession>
<evidence type="ECO:0000256" key="14">
    <source>
        <dbReference type="ARBA" id="ARBA00048586"/>
    </source>
</evidence>
<keyword evidence="6" id="KW-0444">Lipid biosynthesis</keyword>
<evidence type="ECO:0000256" key="12">
    <source>
        <dbReference type="ARBA" id="ARBA00023209"/>
    </source>
</evidence>
<evidence type="ECO:0000256" key="3">
    <source>
        <dbReference type="ARBA" id="ARBA00010441"/>
    </source>
</evidence>
<feature type="transmembrane region" description="Helical" evidence="16">
    <location>
        <begin position="68"/>
        <end position="89"/>
    </location>
</feature>
<dbReference type="InterPro" id="IPR004570">
    <property type="entry name" value="Phosphatidylglycerol_P_synth"/>
</dbReference>
<keyword evidence="10" id="KW-0443">Lipid metabolism</keyword>
<keyword evidence="7 15" id="KW-0808">Transferase</keyword>
<dbReference type="AlphaFoldDB" id="A0A1I4STS2"/>
<dbReference type="EC" id="2.7.8.5" evidence="4"/>
<dbReference type="OrthoDB" id="9796672at2"/>
<keyword evidence="11 16" id="KW-0472">Membrane</keyword>
<evidence type="ECO:0000256" key="8">
    <source>
        <dbReference type="ARBA" id="ARBA00022692"/>
    </source>
</evidence>
<evidence type="ECO:0000256" key="11">
    <source>
        <dbReference type="ARBA" id="ARBA00023136"/>
    </source>
</evidence>
<organism evidence="17 18">
    <name type="scientific">Thermodesulforhabdus norvegica</name>
    <dbReference type="NCBI Taxonomy" id="39841"/>
    <lineage>
        <taxon>Bacteria</taxon>
        <taxon>Pseudomonadati</taxon>
        <taxon>Thermodesulfobacteriota</taxon>
        <taxon>Syntrophobacteria</taxon>
        <taxon>Syntrophobacterales</taxon>
        <taxon>Thermodesulforhabdaceae</taxon>
        <taxon>Thermodesulforhabdus</taxon>
    </lineage>
</organism>
<evidence type="ECO:0000256" key="7">
    <source>
        <dbReference type="ARBA" id="ARBA00022679"/>
    </source>
</evidence>
<feature type="transmembrane region" description="Helical" evidence="16">
    <location>
        <begin position="30"/>
        <end position="48"/>
    </location>
</feature>
<dbReference type="PIRSF" id="PIRSF000847">
    <property type="entry name" value="Phos_ph_gly_syn"/>
    <property type="match status" value="1"/>
</dbReference>
<reference evidence="17 18" key="1">
    <citation type="submission" date="2016-10" db="EMBL/GenBank/DDBJ databases">
        <authorList>
            <person name="de Groot N.N."/>
        </authorList>
    </citation>
    <scope>NUCLEOTIDE SEQUENCE [LARGE SCALE GENOMIC DNA]</scope>
    <source>
        <strain evidence="17 18">DSM 9990</strain>
    </source>
</reference>
<evidence type="ECO:0000256" key="5">
    <source>
        <dbReference type="ARBA" id="ARBA00014944"/>
    </source>
</evidence>
<keyword evidence="8 16" id="KW-0812">Transmembrane</keyword>
<dbReference type="STRING" id="39841.SAMN05660836_01153"/>
<evidence type="ECO:0000313" key="18">
    <source>
        <dbReference type="Proteomes" id="UP000199611"/>
    </source>
</evidence>
<dbReference type="Proteomes" id="UP000199611">
    <property type="component" value="Unassembled WGS sequence"/>
</dbReference>
<evidence type="ECO:0000256" key="16">
    <source>
        <dbReference type="SAM" id="Phobius"/>
    </source>
</evidence>
<comment type="similarity">
    <text evidence="3 15">Belongs to the CDP-alcohol phosphatidyltransferase class-I family.</text>
</comment>
<feature type="transmembrane region" description="Helical" evidence="16">
    <location>
        <begin position="6"/>
        <end position="23"/>
    </location>
</feature>
<gene>
    <name evidence="17" type="ORF">SAMN05660836_01153</name>
</gene>
<dbReference type="Pfam" id="PF01066">
    <property type="entry name" value="CDP-OH_P_transf"/>
    <property type="match status" value="1"/>
</dbReference>
<comment type="subcellular location">
    <subcellularLocation>
        <location evidence="1">Membrane</location>
        <topology evidence="1">Multi-pass membrane protein</topology>
    </subcellularLocation>
</comment>
<dbReference type="InterPro" id="IPR000462">
    <property type="entry name" value="CDP-OH_P_trans"/>
</dbReference>
<dbReference type="PANTHER" id="PTHR14269:SF11">
    <property type="entry name" value="CDP-DIACYLGLYCEROL--GLYCEROL-3-PHOSPHATE 3-PHOSPHATIDYLTRANSFERASE"/>
    <property type="match status" value="1"/>
</dbReference>
<dbReference type="GO" id="GO:0016020">
    <property type="term" value="C:membrane"/>
    <property type="evidence" value="ECO:0007669"/>
    <property type="project" value="UniProtKB-SubCell"/>
</dbReference>
<evidence type="ECO:0000256" key="9">
    <source>
        <dbReference type="ARBA" id="ARBA00022989"/>
    </source>
</evidence>
<dbReference type="InterPro" id="IPR048254">
    <property type="entry name" value="CDP_ALCOHOL_P_TRANSF_CS"/>
</dbReference>
<evidence type="ECO:0000256" key="10">
    <source>
        <dbReference type="ARBA" id="ARBA00023098"/>
    </source>
</evidence>
<evidence type="ECO:0000256" key="6">
    <source>
        <dbReference type="ARBA" id="ARBA00022516"/>
    </source>
</evidence>
<evidence type="ECO:0000256" key="1">
    <source>
        <dbReference type="ARBA" id="ARBA00004141"/>
    </source>
</evidence>
<keyword evidence="12" id="KW-0594">Phospholipid biosynthesis</keyword>